<dbReference type="PROSITE" id="PS51175">
    <property type="entry name" value="CBM6"/>
    <property type="match status" value="1"/>
</dbReference>
<dbReference type="GO" id="GO:0030246">
    <property type="term" value="F:carbohydrate binding"/>
    <property type="evidence" value="ECO:0007669"/>
    <property type="project" value="InterPro"/>
</dbReference>
<organism evidence="4 5">
    <name type="scientific">Fibrobacter succinogenes</name>
    <name type="common">Bacteroides succinogenes</name>
    <dbReference type="NCBI Taxonomy" id="833"/>
    <lineage>
        <taxon>Bacteria</taxon>
        <taxon>Pseudomonadati</taxon>
        <taxon>Fibrobacterota</taxon>
        <taxon>Fibrobacteria</taxon>
        <taxon>Fibrobacterales</taxon>
        <taxon>Fibrobacteraceae</taxon>
        <taxon>Fibrobacter</taxon>
    </lineage>
</organism>
<dbReference type="SUPFAM" id="SSF88713">
    <property type="entry name" value="Glycoside hydrolase/deacetylase"/>
    <property type="match status" value="1"/>
</dbReference>
<evidence type="ECO:0000313" key="4">
    <source>
        <dbReference type="EMBL" id="SUQ19693.1"/>
    </source>
</evidence>
<sequence>MECLKLSFAALSLAAVSAFAGPITTVPWNGHPGAATFTFDDGLHSQTNNLTFLDNMDAKVTFFVCTGTMDFSTNSQPHLNYAKKGHEIGNHTVNHKNLTQGADLNSEIGGAATKLRSMGLEVTSLATPYCAQNATVKNAINQEHFINRGCGGGGLTGWDNEPDWMQIDSHYWQASSNVASFKSSLDQAASGKWHVQLNHGVAGNWDVISTADIKTLIEYAVSKNLWVATFSTVGAYLRAHFTIDKATATNTANGFTVRWTSPHAHMPKSVPLRVKIQGAQGKTVSQKGKEVKPNSDGTYTIEFMALELEVSGEPIEVKPFKGAIEIPGTVEAENYDTYAYSDADGKSDETGYRSDDAGIVKGGSGYALGYTSADDYFEYTLDVKKAGKYKVVINGATGNSTASSVTVSVGDKKVETEIPSKGDWNTYSEVEAGELELAAGKQTLRLTINTNYINVDWIKFVDESGTTNIARKIAFEHGTAMVHCQVFDLNGQLVKSANVMAGSASEAWNLVKVGLRKGAYIMRYGEAGQGSHVVKVRLQ</sequence>
<dbReference type="Pfam" id="PF03422">
    <property type="entry name" value="CBM_6"/>
    <property type="match status" value="1"/>
</dbReference>
<feature type="signal peptide" evidence="2">
    <location>
        <begin position="1"/>
        <end position="20"/>
    </location>
</feature>
<dbReference type="InterPro" id="IPR051398">
    <property type="entry name" value="Polysacch_Deacetylase"/>
</dbReference>
<dbReference type="InterPro" id="IPR002509">
    <property type="entry name" value="NODB_dom"/>
</dbReference>
<keyword evidence="1 2" id="KW-0732">Signal</keyword>
<dbReference type="PANTHER" id="PTHR34216:SF11">
    <property type="entry name" value="CHITOOLIGOSACCHARIDE DEACETYLASE"/>
    <property type="match status" value="1"/>
</dbReference>
<dbReference type="GO" id="GO:0005975">
    <property type="term" value="P:carbohydrate metabolic process"/>
    <property type="evidence" value="ECO:0007669"/>
    <property type="project" value="InterPro"/>
</dbReference>
<dbReference type="InterPro" id="IPR011330">
    <property type="entry name" value="Glyco_hydro/deAcase_b/a-brl"/>
</dbReference>
<dbReference type="PANTHER" id="PTHR34216">
    <property type="match status" value="1"/>
</dbReference>
<dbReference type="CDD" id="cd04080">
    <property type="entry name" value="CBM6_cellulase-like"/>
    <property type="match status" value="1"/>
</dbReference>
<dbReference type="Gene3D" id="2.60.120.260">
    <property type="entry name" value="Galactose-binding domain-like"/>
    <property type="match status" value="1"/>
</dbReference>
<dbReference type="InterPro" id="IPR006584">
    <property type="entry name" value="Cellulose-bd_IV"/>
</dbReference>
<accession>A0A380RVV2</accession>
<name>A0A380RVV2_FIBSU</name>
<proteinExistence type="predicted"/>
<protein>
    <submittedName>
        <fullName evidence="4">Peptidoglycan/xylan/chitin deacetylase, PgdA/CDA1 family</fullName>
    </submittedName>
</protein>
<dbReference type="GO" id="GO:0016810">
    <property type="term" value="F:hydrolase activity, acting on carbon-nitrogen (but not peptide) bonds"/>
    <property type="evidence" value="ECO:0007669"/>
    <property type="project" value="InterPro"/>
</dbReference>
<evidence type="ECO:0000259" key="3">
    <source>
        <dbReference type="PROSITE" id="PS51175"/>
    </source>
</evidence>
<dbReference type="Gene3D" id="3.20.20.370">
    <property type="entry name" value="Glycoside hydrolase/deacetylase"/>
    <property type="match status" value="1"/>
</dbReference>
<evidence type="ECO:0000256" key="1">
    <source>
        <dbReference type="ARBA" id="ARBA00022729"/>
    </source>
</evidence>
<evidence type="ECO:0000313" key="5">
    <source>
        <dbReference type="Proteomes" id="UP000255423"/>
    </source>
</evidence>
<dbReference type="Proteomes" id="UP000255423">
    <property type="component" value="Unassembled WGS sequence"/>
</dbReference>
<dbReference type="InterPro" id="IPR008979">
    <property type="entry name" value="Galactose-bd-like_sf"/>
</dbReference>
<dbReference type="SUPFAM" id="SSF49785">
    <property type="entry name" value="Galactose-binding domain-like"/>
    <property type="match status" value="1"/>
</dbReference>
<dbReference type="RefSeq" id="WP_109572256.1">
    <property type="nucleotide sequence ID" value="NZ_UHJL01000001.1"/>
</dbReference>
<feature type="domain" description="CBM6" evidence="3">
    <location>
        <begin position="328"/>
        <end position="461"/>
    </location>
</feature>
<dbReference type="AlphaFoldDB" id="A0A380RVV2"/>
<dbReference type="Pfam" id="PF01522">
    <property type="entry name" value="Polysacc_deac_1"/>
    <property type="match status" value="1"/>
</dbReference>
<feature type="chain" id="PRO_5016921714" evidence="2">
    <location>
        <begin position="21"/>
        <end position="539"/>
    </location>
</feature>
<dbReference type="SMART" id="SM00606">
    <property type="entry name" value="CBD_IV"/>
    <property type="match status" value="1"/>
</dbReference>
<gene>
    <name evidence="4" type="ORF">SAMN05661053_0933</name>
</gene>
<reference evidence="4 5" key="1">
    <citation type="submission" date="2017-08" db="EMBL/GenBank/DDBJ databases">
        <authorList>
            <person name="de Groot N.N."/>
        </authorList>
    </citation>
    <scope>NUCLEOTIDE SEQUENCE [LARGE SCALE GENOMIC DNA]</scope>
    <source>
        <strain evidence="4 5">HM2</strain>
    </source>
</reference>
<dbReference type="EMBL" id="UHJL01000001">
    <property type="protein sequence ID" value="SUQ19693.1"/>
    <property type="molecule type" value="Genomic_DNA"/>
</dbReference>
<dbReference type="InterPro" id="IPR005084">
    <property type="entry name" value="CBM6"/>
</dbReference>
<evidence type="ECO:0000256" key="2">
    <source>
        <dbReference type="SAM" id="SignalP"/>
    </source>
</evidence>